<accession>A0ACC1S0A1</accession>
<name>A0ACC1S0A1_9APHY</name>
<organism evidence="1 2">
    <name type="scientific">Phlebia brevispora</name>
    <dbReference type="NCBI Taxonomy" id="194682"/>
    <lineage>
        <taxon>Eukaryota</taxon>
        <taxon>Fungi</taxon>
        <taxon>Dikarya</taxon>
        <taxon>Basidiomycota</taxon>
        <taxon>Agaricomycotina</taxon>
        <taxon>Agaricomycetes</taxon>
        <taxon>Polyporales</taxon>
        <taxon>Meruliaceae</taxon>
        <taxon>Phlebia</taxon>
    </lineage>
</organism>
<evidence type="ECO:0000313" key="1">
    <source>
        <dbReference type="EMBL" id="KAJ3529385.1"/>
    </source>
</evidence>
<dbReference type="Proteomes" id="UP001148662">
    <property type="component" value="Unassembled WGS sequence"/>
</dbReference>
<reference evidence="1" key="1">
    <citation type="submission" date="2022-07" db="EMBL/GenBank/DDBJ databases">
        <title>Genome Sequence of Phlebia brevispora.</title>
        <authorList>
            <person name="Buettner E."/>
        </authorList>
    </citation>
    <scope>NUCLEOTIDE SEQUENCE</scope>
    <source>
        <strain evidence="1">MPL23</strain>
    </source>
</reference>
<sequence length="154" mass="16641">MVAASSWKVVLVTGCSQGGLGAYLCEEYVRQGCIVYATARNPSSMKFTSPEIRMLKLDVVDDEQVKSVVQTVIDKEGRIDILVNNAGMGCAGPLTDTPVDVIKNVFDANTFSVMRMVQAVFPHMAARKSGLVVNVGSISGEMCVSHFPSLFKVY</sequence>
<evidence type="ECO:0000313" key="2">
    <source>
        <dbReference type="Proteomes" id="UP001148662"/>
    </source>
</evidence>
<proteinExistence type="predicted"/>
<protein>
    <submittedName>
        <fullName evidence="1">Uncharacterized protein</fullName>
    </submittedName>
</protein>
<gene>
    <name evidence="1" type="ORF">NM688_g7860</name>
</gene>
<keyword evidence="2" id="KW-1185">Reference proteome</keyword>
<comment type="caution">
    <text evidence="1">The sequence shown here is derived from an EMBL/GenBank/DDBJ whole genome shotgun (WGS) entry which is preliminary data.</text>
</comment>
<dbReference type="EMBL" id="JANHOG010001948">
    <property type="protein sequence ID" value="KAJ3529385.1"/>
    <property type="molecule type" value="Genomic_DNA"/>
</dbReference>